<dbReference type="Pfam" id="PF00994">
    <property type="entry name" value="MoCF_biosynth"/>
    <property type="match status" value="1"/>
</dbReference>
<dbReference type="SMART" id="SM00852">
    <property type="entry name" value="MoCF_biosynth"/>
    <property type="match status" value="1"/>
</dbReference>
<dbReference type="Ensembl" id="ENSPTXT00000012356.1">
    <property type="protein sequence ID" value="ENSPTXP00000011962.1"/>
    <property type="gene ID" value="ENSPTXG00000008440.1"/>
</dbReference>
<evidence type="ECO:0000313" key="23">
    <source>
        <dbReference type="Ensembl" id="ENSPTXP00000011962.1"/>
    </source>
</evidence>
<evidence type="ECO:0000256" key="11">
    <source>
        <dbReference type="ARBA" id="ARBA00022643"/>
    </source>
</evidence>
<evidence type="ECO:0000256" key="13">
    <source>
        <dbReference type="ARBA" id="ARBA00022695"/>
    </source>
</evidence>
<gene>
    <name evidence="23" type="primary">FLAD1</name>
</gene>
<evidence type="ECO:0000256" key="18">
    <source>
        <dbReference type="ARBA" id="ARBA00031676"/>
    </source>
</evidence>
<evidence type="ECO:0000256" key="16">
    <source>
        <dbReference type="ARBA" id="ARBA00022840"/>
    </source>
</evidence>
<dbReference type="GO" id="GO:0005759">
    <property type="term" value="C:mitochondrial matrix"/>
    <property type="evidence" value="ECO:0007669"/>
    <property type="project" value="Ensembl"/>
</dbReference>
<dbReference type="Pfam" id="PF24102">
    <property type="entry name" value="FLAD1_M"/>
    <property type="match status" value="1"/>
</dbReference>
<evidence type="ECO:0000256" key="15">
    <source>
        <dbReference type="ARBA" id="ARBA00022827"/>
    </source>
</evidence>
<dbReference type="InterPro" id="IPR012183">
    <property type="entry name" value="FAD_synth_MoaB/Mog-bd"/>
</dbReference>
<proteinExistence type="inferred from homology"/>
<evidence type="ECO:0000256" key="17">
    <source>
        <dbReference type="ARBA" id="ARBA00031145"/>
    </source>
</evidence>
<dbReference type="UniPathway" id="UPA00277">
    <property type="reaction ID" value="UER00407"/>
</dbReference>
<comment type="cofactor">
    <cofactor evidence="1 21">
        <name>Mg(2+)</name>
        <dbReference type="ChEBI" id="CHEBI:18420"/>
    </cofactor>
</comment>
<dbReference type="AlphaFoldDB" id="A0A670YJV1"/>
<dbReference type="FunFam" id="3.40.980.10:FF:000007">
    <property type="entry name" value="FAD synthase"/>
    <property type="match status" value="1"/>
</dbReference>
<dbReference type="CDD" id="cd00885">
    <property type="entry name" value="cinA"/>
    <property type="match status" value="1"/>
</dbReference>
<comment type="pathway">
    <text evidence="4 21">Cofactor biosynthesis; FAD biosynthesis; FAD from FMN: step 1/1.</text>
</comment>
<keyword evidence="15 21" id="KW-0274">FAD</keyword>
<reference evidence="23" key="2">
    <citation type="submission" date="2025-09" db="UniProtKB">
        <authorList>
            <consortium name="Ensembl"/>
        </authorList>
    </citation>
    <scope>IDENTIFICATION</scope>
</reference>
<dbReference type="GO" id="GO:0005524">
    <property type="term" value="F:ATP binding"/>
    <property type="evidence" value="ECO:0007669"/>
    <property type="project" value="UniProtKB-UniRule"/>
</dbReference>
<dbReference type="PIRSF" id="PIRSF036620">
    <property type="entry name" value="MPTbdFAD"/>
    <property type="match status" value="1"/>
</dbReference>
<evidence type="ECO:0000256" key="10">
    <source>
        <dbReference type="ARBA" id="ARBA00022630"/>
    </source>
</evidence>
<reference evidence="23" key="1">
    <citation type="submission" date="2025-08" db="UniProtKB">
        <authorList>
            <consortium name="Ensembl"/>
        </authorList>
    </citation>
    <scope>IDENTIFICATION</scope>
</reference>
<dbReference type="SUPFAM" id="SSF52402">
    <property type="entry name" value="Adenine nucleotide alpha hydrolases-like"/>
    <property type="match status" value="1"/>
</dbReference>
<dbReference type="InterPro" id="IPR036425">
    <property type="entry name" value="MoaB/Mog-like_dom_sf"/>
</dbReference>
<dbReference type="CDD" id="cd23948">
    <property type="entry name" value="FAD_synthase"/>
    <property type="match status" value="1"/>
</dbReference>
<dbReference type="SUPFAM" id="SSF53218">
    <property type="entry name" value="Molybdenum cofactor biosynthesis proteins"/>
    <property type="match status" value="1"/>
</dbReference>
<dbReference type="OMA" id="NSHFLCK"/>
<dbReference type="GO" id="GO:0003919">
    <property type="term" value="F:FMN adenylyltransferase activity"/>
    <property type="evidence" value="ECO:0007669"/>
    <property type="project" value="UniProtKB-UniRule"/>
</dbReference>
<dbReference type="InterPro" id="IPR014729">
    <property type="entry name" value="Rossmann-like_a/b/a_fold"/>
</dbReference>
<comment type="similarity">
    <text evidence="5 21">In the C-terminal section; belongs to the PAPS reductase family. FAD1 subfamily.</text>
</comment>
<dbReference type="GO" id="GO:0006747">
    <property type="term" value="P:FAD biosynthetic process"/>
    <property type="evidence" value="ECO:0007669"/>
    <property type="project" value="UniProtKB-UniRule"/>
</dbReference>
<evidence type="ECO:0000256" key="8">
    <source>
        <dbReference type="ARBA" id="ARBA00015431"/>
    </source>
</evidence>
<keyword evidence="9" id="KW-0963">Cytoplasm</keyword>
<keyword evidence="16 21" id="KW-0067">ATP-binding</keyword>
<dbReference type="EC" id="2.7.7.2" evidence="7 21"/>
<evidence type="ECO:0000256" key="2">
    <source>
        <dbReference type="ARBA" id="ARBA00003316"/>
    </source>
</evidence>
<dbReference type="InterPro" id="IPR001453">
    <property type="entry name" value="MoaB/Mog_dom"/>
</dbReference>
<evidence type="ECO:0000256" key="12">
    <source>
        <dbReference type="ARBA" id="ARBA00022679"/>
    </source>
</evidence>
<evidence type="ECO:0000256" key="6">
    <source>
        <dbReference type="ARBA" id="ARBA00007589"/>
    </source>
</evidence>
<evidence type="ECO:0000313" key="24">
    <source>
        <dbReference type="Proteomes" id="UP000472273"/>
    </source>
</evidence>
<dbReference type="GO" id="GO:0006771">
    <property type="term" value="P:riboflavin metabolic process"/>
    <property type="evidence" value="ECO:0007669"/>
    <property type="project" value="Ensembl"/>
</dbReference>
<evidence type="ECO:0000256" key="21">
    <source>
        <dbReference type="PIRNR" id="PIRNR036620"/>
    </source>
</evidence>
<accession>A0A670YJV1</accession>
<dbReference type="Gene3D" id="3.40.980.10">
    <property type="entry name" value="MoaB/Mog-like domain"/>
    <property type="match status" value="1"/>
</dbReference>
<comment type="function">
    <text evidence="2 21">Catalyzes the adenylation of flavin mononucleotide (FMN) to form flavin adenine dinucleotide (FAD) coenzyme.</text>
</comment>
<dbReference type="GO" id="GO:0042802">
    <property type="term" value="F:identical protein binding"/>
    <property type="evidence" value="ECO:0007669"/>
    <property type="project" value="Ensembl"/>
</dbReference>
<dbReference type="GO" id="GO:0047884">
    <property type="term" value="F:FAD diphosphatase activity"/>
    <property type="evidence" value="ECO:0007669"/>
    <property type="project" value="Ensembl"/>
</dbReference>
<name>A0A670YJV1_PSETE</name>
<dbReference type="PANTHER" id="PTHR23293:SF9">
    <property type="entry name" value="FAD SYNTHASE"/>
    <property type="match status" value="1"/>
</dbReference>
<evidence type="ECO:0000256" key="5">
    <source>
        <dbReference type="ARBA" id="ARBA00006749"/>
    </source>
</evidence>
<dbReference type="GeneTree" id="ENSGT00390000007266"/>
<keyword evidence="10 21" id="KW-0285">Flavoprotein</keyword>
<evidence type="ECO:0000256" key="1">
    <source>
        <dbReference type="ARBA" id="ARBA00001946"/>
    </source>
</evidence>
<comment type="similarity">
    <text evidence="6 21">In the N-terminal section; belongs to the MoaB/Mog family.</text>
</comment>
<dbReference type="InterPro" id="IPR002500">
    <property type="entry name" value="PAPS_reduct_dom"/>
</dbReference>
<evidence type="ECO:0000256" key="14">
    <source>
        <dbReference type="ARBA" id="ARBA00022741"/>
    </source>
</evidence>
<feature type="domain" description="MoaB/Mog" evidence="22">
    <location>
        <begin position="78"/>
        <end position="246"/>
    </location>
</feature>
<dbReference type="Gene3D" id="3.40.50.620">
    <property type="entry name" value="HUPs"/>
    <property type="match status" value="1"/>
</dbReference>
<evidence type="ECO:0000256" key="19">
    <source>
        <dbReference type="ARBA" id="ARBA00031871"/>
    </source>
</evidence>
<keyword evidence="24" id="KW-1185">Reference proteome</keyword>
<dbReference type="GO" id="GO:0005886">
    <property type="term" value="C:plasma membrane"/>
    <property type="evidence" value="ECO:0007669"/>
    <property type="project" value="Ensembl"/>
</dbReference>
<comment type="subcellular location">
    <subcellularLocation>
        <location evidence="3">Cytoplasm</location>
    </subcellularLocation>
</comment>
<keyword evidence="14 21" id="KW-0547">Nucleotide-binding</keyword>
<evidence type="ECO:0000256" key="4">
    <source>
        <dbReference type="ARBA" id="ARBA00004726"/>
    </source>
</evidence>
<sequence length="557" mass="62854">MLIKVTAGNAASKTLPKRHLELAASKGRSLLRWDLWLCRNVVHARQPRRCLQTMATQVDGETSRNKGGTPQPAAVTAGIIIIGDEILKGYTQDTNSVFMCRKLRSLGVKVAKISVLPDEVEAIATEVKSFADRFTYVLTSGGIGPTHDDVTFEAVAKAFGEKIHPHPEMVNLVQKFFGLQSKPESPKMKLACVPESSLLNYGVDEKTGRRFPYPLISVRNVYIFPGIPSLMKRALDGLGHLFRNEKTQFYTREIYVNVEETQIASVLNDANAKFWPRTNLGSYPDWVSNYHRVKLILDSDSEADLDEAHAFLMEHLPQGVVVPLVANPISRAATDVYGLAESGSPLGQKVAASLRTVEEGLENYSLSKICVGFNGGKDCTALLHLSYAAVQRRYPEKLDQLQALYIRTVLPFPEMEEFIQDTARRYNLRIRLVHGNIKEALGILKSQQPDLEAVLMGTRRTDPYSCALKPFSMTDPEWPQYMRVSPLLDWTYHDIWSFLRSLYIPYCILYDKGYTSLGSMTDTQKNQALRYTNAQGQESYRPAYELEDEKEERIWRC</sequence>
<comment type="catalytic activity">
    <reaction evidence="20 21">
        <text>FMN + ATP + H(+) = FAD + diphosphate</text>
        <dbReference type="Rhea" id="RHEA:17237"/>
        <dbReference type="ChEBI" id="CHEBI:15378"/>
        <dbReference type="ChEBI" id="CHEBI:30616"/>
        <dbReference type="ChEBI" id="CHEBI:33019"/>
        <dbReference type="ChEBI" id="CHEBI:57692"/>
        <dbReference type="ChEBI" id="CHEBI:58210"/>
        <dbReference type="EC" id="2.7.7.2"/>
    </reaction>
</comment>
<keyword evidence="13 21" id="KW-0548">Nucleotidyltransferase</keyword>
<evidence type="ECO:0000259" key="22">
    <source>
        <dbReference type="SMART" id="SM00852"/>
    </source>
</evidence>
<evidence type="ECO:0000256" key="20">
    <source>
        <dbReference type="ARBA" id="ARBA00049494"/>
    </source>
</evidence>
<dbReference type="InterPro" id="IPR056596">
    <property type="entry name" value="FLAD1_M"/>
</dbReference>
<dbReference type="FunFam" id="3.40.50.620:FF:000113">
    <property type="entry name" value="FAD synthase"/>
    <property type="match status" value="1"/>
</dbReference>
<evidence type="ECO:0000256" key="3">
    <source>
        <dbReference type="ARBA" id="ARBA00004496"/>
    </source>
</evidence>
<keyword evidence="12 21" id="KW-0808">Transferase</keyword>
<dbReference type="Pfam" id="PF01507">
    <property type="entry name" value="PAPS_reduct"/>
    <property type="match status" value="2"/>
</dbReference>
<dbReference type="GO" id="GO:0005829">
    <property type="term" value="C:cytosol"/>
    <property type="evidence" value="ECO:0007669"/>
    <property type="project" value="Ensembl"/>
</dbReference>
<dbReference type="PANTHER" id="PTHR23293">
    <property type="entry name" value="FAD SYNTHETASE-RELATED FMN ADENYLYLTRANSFERASE"/>
    <property type="match status" value="1"/>
</dbReference>
<organism evidence="23 24">
    <name type="scientific">Pseudonaja textilis</name>
    <name type="common">Eastern brown snake</name>
    <dbReference type="NCBI Taxonomy" id="8673"/>
    <lineage>
        <taxon>Eukaryota</taxon>
        <taxon>Metazoa</taxon>
        <taxon>Chordata</taxon>
        <taxon>Craniata</taxon>
        <taxon>Vertebrata</taxon>
        <taxon>Euteleostomi</taxon>
        <taxon>Lepidosauria</taxon>
        <taxon>Squamata</taxon>
        <taxon>Bifurcata</taxon>
        <taxon>Unidentata</taxon>
        <taxon>Episquamata</taxon>
        <taxon>Toxicofera</taxon>
        <taxon>Serpentes</taxon>
        <taxon>Colubroidea</taxon>
        <taxon>Elapidae</taxon>
        <taxon>Hydrophiinae</taxon>
        <taxon>Pseudonaja</taxon>
    </lineage>
</organism>
<protein>
    <recommendedName>
        <fullName evidence="8 21">FAD synthase</fullName>
        <ecNumber evidence="7 21">2.7.7.2</ecNumber>
    </recommendedName>
    <alternativeName>
        <fullName evidence="17 21">FAD pyrophosphorylase</fullName>
    </alternativeName>
    <alternativeName>
        <fullName evidence="19 21">FMN adenylyltransferase</fullName>
    </alternativeName>
    <alternativeName>
        <fullName evidence="18 21">Flavin adenine dinucleotide synthase</fullName>
    </alternativeName>
</protein>
<evidence type="ECO:0000256" key="7">
    <source>
        <dbReference type="ARBA" id="ARBA00012393"/>
    </source>
</evidence>
<evidence type="ECO:0000256" key="9">
    <source>
        <dbReference type="ARBA" id="ARBA00022490"/>
    </source>
</evidence>
<keyword evidence="11 21" id="KW-0288">FMN</keyword>
<dbReference type="GO" id="GO:0005634">
    <property type="term" value="C:nucleus"/>
    <property type="evidence" value="ECO:0007669"/>
    <property type="project" value="Ensembl"/>
</dbReference>
<dbReference type="Proteomes" id="UP000472273">
    <property type="component" value="Unplaced"/>
</dbReference>